<dbReference type="OrthoDB" id="4321958at2759"/>
<evidence type="ECO:0000313" key="8">
    <source>
        <dbReference type="EMBL" id="CAH1790246.1"/>
    </source>
</evidence>
<dbReference type="PANTHER" id="PTHR12113:SF31">
    <property type="entry name" value="DICKKOPF N-TERMINAL CYSTEINE-RICH DOMAIN-CONTAINING PROTEIN"/>
    <property type="match status" value="1"/>
</dbReference>
<dbReference type="InterPro" id="IPR039863">
    <property type="entry name" value="DKK1-4"/>
</dbReference>
<sequence length="210" mass="24286">MDSAAFTVLFLAALLCNIFPVKGSIWNWVISNPFNSENFDDLDNHPRNTHRLVTTSNTIIESTTRRIEPCRTDKGCGRGRFCDRHYGFCHLHRVAGETCRRDGHCMRGFDCMFGKCKKRKQLKTEGARCKHDRDCNNTMCCAKQHGEHICKKRIKLYHKCYVPKGGLDYTLNELCPCEQGLICKDVGTIRNDDLEWRFWSTLDRMRCAAP</sequence>
<proteinExistence type="inferred from homology"/>
<dbReference type="GO" id="GO:0039706">
    <property type="term" value="F:co-receptor binding"/>
    <property type="evidence" value="ECO:0007669"/>
    <property type="project" value="TreeGrafter"/>
</dbReference>
<organism evidence="8 9">
    <name type="scientific">Owenia fusiformis</name>
    <name type="common">Polychaete worm</name>
    <dbReference type="NCBI Taxonomy" id="6347"/>
    <lineage>
        <taxon>Eukaryota</taxon>
        <taxon>Metazoa</taxon>
        <taxon>Spiralia</taxon>
        <taxon>Lophotrochozoa</taxon>
        <taxon>Annelida</taxon>
        <taxon>Polychaeta</taxon>
        <taxon>Sedentaria</taxon>
        <taxon>Canalipalpata</taxon>
        <taxon>Sabellida</taxon>
        <taxon>Oweniida</taxon>
        <taxon>Oweniidae</taxon>
        <taxon>Owenia</taxon>
    </lineage>
</organism>
<evidence type="ECO:0000256" key="3">
    <source>
        <dbReference type="ARBA" id="ARBA00022473"/>
    </source>
</evidence>
<reference evidence="8" key="1">
    <citation type="submission" date="2022-03" db="EMBL/GenBank/DDBJ databases">
        <authorList>
            <person name="Martin C."/>
        </authorList>
    </citation>
    <scope>NUCLEOTIDE SEQUENCE</scope>
</reference>
<name>A0A8J1UUD0_OWEFU</name>
<evidence type="ECO:0000256" key="6">
    <source>
        <dbReference type="ARBA" id="ARBA00022729"/>
    </source>
</evidence>
<evidence type="ECO:0000256" key="7">
    <source>
        <dbReference type="ARBA" id="ARBA00023157"/>
    </source>
</evidence>
<keyword evidence="9" id="KW-1185">Reference proteome</keyword>
<keyword evidence="3" id="KW-0217">Developmental protein</keyword>
<dbReference type="GO" id="GO:0016055">
    <property type="term" value="P:Wnt signaling pathway"/>
    <property type="evidence" value="ECO:0007669"/>
    <property type="project" value="UniProtKB-KW"/>
</dbReference>
<evidence type="ECO:0000313" key="9">
    <source>
        <dbReference type="Proteomes" id="UP000749559"/>
    </source>
</evidence>
<dbReference type="GO" id="GO:0005615">
    <property type="term" value="C:extracellular space"/>
    <property type="evidence" value="ECO:0007669"/>
    <property type="project" value="TreeGrafter"/>
</dbReference>
<gene>
    <name evidence="8" type="ORF">OFUS_LOCUS15482</name>
</gene>
<evidence type="ECO:0000256" key="2">
    <source>
        <dbReference type="ARBA" id="ARBA00010842"/>
    </source>
</evidence>
<dbReference type="Gene3D" id="2.10.80.10">
    <property type="entry name" value="Lipase, subunit A"/>
    <property type="match status" value="1"/>
</dbReference>
<dbReference type="InterPro" id="IPR006796">
    <property type="entry name" value="Dickkopf_N"/>
</dbReference>
<keyword evidence="7" id="KW-1015">Disulfide bond</keyword>
<evidence type="ECO:0000256" key="4">
    <source>
        <dbReference type="ARBA" id="ARBA00022525"/>
    </source>
</evidence>
<dbReference type="GO" id="GO:0048019">
    <property type="term" value="F:receptor antagonist activity"/>
    <property type="evidence" value="ECO:0007669"/>
    <property type="project" value="TreeGrafter"/>
</dbReference>
<dbReference type="Proteomes" id="UP000749559">
    <property type="component" value="Unassembled WGS sequence"/>
</dbReference>
<comment type="caution">
    <text evidence="8">The sequence shown here is derived from an EMBL/GenBank/DDBJ whole genome shotgun (WGS) entry which is preliminary data.</text>
</comment>
<dbReference type="EMBL" id="CAIIXF020000007">
    <property type="protein sequence ID" value="CAH1790246.1"/>
    <property type="molecule type" value="Genomic_DNA"/>
</dbReference>
<protein>
    <submittedName>
        <fullName evidence="8">Uncharacterized protein</fullName>
    </submittedName>
</protein>
<keyword evidence="5" id="KW-0879">Wnt signaling pathway</keyword>
<dbReference type="AlphaFoldDB" id="A0A8J1UUD0"/>
<dbReference type="PANTHER" id="PTHR12113">
    <property type="entry name" value="DICKKOPF3-LIKE 3"/>
    <property type="match status" value="1"/>
</dbReference>
<keyword evidence="6" id="KW-0732">Signal</keyword>
<evidence type="ECO:0000256" key="5">
    <source>
        <dbReference type="ARBA" id="ARBA00022687"/>
    </source>
</evidence>
<keyword evidence="4" id="KW-0964">Secreted</keyword>
<accession>A0A8J1UUD0</accession>
<evidence type="ECO:0000256" key="1">
    <source>
        <dbReference type="ARBA" id="ARBA00004613"/>
    </source>
</evidence>
<comment type="subcellular location">
    <subcellularLocation>
        <location evidence="1">Secreted</location>
    </subcellularLocation>
</comment>
<dbReference type="Pfam" id="PF04706">
    <property type="entry name" value="Dickkopf_N"/>
    <property type="match status" value="1"/>
</dbReference>
<comment type="similarity">
    <text evidence="2">Belongs to the dickkopf family.</text>
</comment>
<dbReference type="GO" id="GO:0090090">
    <property type="term" value="P:negative regulation of canonical Wnt signaling pathway"/>
    <property type="evidence" value="ECO:0007669"/>
    <property type="project" value="TreeGrafter"/>
</dbReference>